<gene>
    <name evidence="1" type="ORF">F5890DRAFT_1422237</name>
</gene>
<protein>
    <submittedName>
        <fullName evidence="1">Uncharacterized protein</fullName>
    </submittedName>
</protein>
<evidence type="ECO:0000313" key="2">
    <source>
        <dbReference type="Proteomes" id="UP001163850"/>
    </source>
</evidence>
<dbReference type="AlphaFoldDB" id="A0AA38PNG4"/>
<organism evidence="1 2">
    <name type="scientific">Lentinula detonsa</name>
    <dbReference type="NCBI Taxonomy" id="2804962"/>
    <lineage>
        <taxon>Eukaryota</taxon>
        <taxon>Fungi</taxon>
        <taxon>Dikarya</taxon>
        <taxon>Basidiomycota</taxon>
        <taxon>Agaricomycotina</taxon>
        <taxon>Agaricomycetes</taxon>
        <taxon>Agaricomycetidae</taxon>
        <taxon>Agaricales</taxon>
        <taxon>Marasmiineae</taxon>
        <taxon>Omphalotaceae</taxon>
        <taxon>Lentinula</taxon>
    </lineage>
</organism>
<proteinExistence type="predicted"/>
<accession>A0AA38PNG4</accession>
<dbReference type="EMBL" id="MU802678">
    <property type="protein sequence ID" value="KAJ3978812.1"/>
    <property type="molecule type" value="Genomic_DNA"/>
</dbReference>
<comment type="caution">
    <text evidence="1">The sequence shown here is derived from an EMBL/GenBank/DDBJ whole genome shotgun (WGS) entry which is preliminary data.</text>
</comment>
<evidence type="ECO:0000313" key="1">
    <source>
        <dbReference type="EMBL" id="KAJ3978812.1"/>
    </source>
</evidence>
<name>A0AA38PNG4_9AGAR</name>
<sequence>MPDSAHNRISLPFVESDVYARMLLLRKKGYPLWKPKSKNKGLPEAYKREGVHIGDVGILTDSGGFDYLFNVCHGSGHELNLGRVPEGFKPISNLNCDDTEDESEEHGMGCHVSSDPSQIHGERIQTVNIHRDSLDRLPGVPEEVGEGLSYRSTTSRGALLILPEGGKSVNHLSRAKFEKYAAKFATSWYTHAIEALGRVIHNGSLYLVTGFDKARAWGVASFSNAEPKNVSLEFVPKSSNGETGYPNYQFRTCNSAVSASGADDLYGRQSGCVFLRGLKIAIRQRRFREKVTEIASISDLDADCLLPNALVTNEVGWSQRWFDYIQRGASLPLNRSPLVDSDTNEVRLEYISSTQVSSFTMLA</sequence>
<reference evidence="1" key="1">
    <citation type="submission" date="2022-08" db="EMBL/GenBank/DDBJ databases">
        <authorList>
            <consortium name="DOE Joint Genome Institute"/>
            <person name="Min B."/>
            <person name="Riley R."/>
            <person name="Sierra-Patev S."/>
            <person name="Naranjo-Ortiz M."/>
            <person name="Looney B."/>
            <person name="Konkel Z."/>
            <person name="Slot J.C."/>
            <person name="Sakamoto Y."/>
            <person name="Steenwyk J.L."/>
            <person name="Rokas A."/>
            <person name="Carro J."/>
            <person name="Camarero S."/>
            <person name="Ferreira P."/>
            <person name="Molpeceres G."/>
            <person name="Ruiz-Duenas F.J."/>
            <person name="Serrano A."/>
            <person name="Henrissat B."/>
            <person name="Drula E."/>
            <person name="Hughes K.W."/>
            <person name="Mata J.L."/>
            <person name="Ishikawa N.K."/>
            <person name="Vargas-Isla R."/>
            <person name="Ushijima S."/>
            <person name="Smith C.A."/>
            <person name="Ahrendt S."/>
            <person name="Andreopoulos W."/>
            <person name="He G."/>
            <person name="Labutti K."/>
            <person name="Lipzen A."/>
            <person name="Ng V."/>
            <person name="Sandor L."/>
            <person name="Barry K."/>
            <person name="Martinez A.T."/>
            <person name="Xiao Y."/>
            <person name="Gibbons J.G."/>
            <person name="Terashima K."/>
            <person name="Hibbett D.S."/>
            <person name="Grigoriev I.V."/>
        </authorList>
    </citation>
    <scope>NUCLEOTIDE SEQUENCE</scope>
    <source>
        <strain evidence="1">TFB7829</strain>
    </source>
</reference>
<dbReference type="Proteomes" id="UP001163850">
    <property type="component" value="Unassembled WGS sequence"/>
</dbReference>